<dbReference type="OrthoDB" id="9816081at2"/>
<evidence type="ECO:0000313" key="4">
    <source>
        <dbReference type="Proteomes" id="UP000186437"/>
    </source>
</evidence>
<dbReference type="CDD" id="cd07383">
    <property type="entry name" value="MPP_Dcr2"/>
    <property type="match status" value="1"/>
</dbReference>
<reference evidence="2" key="1">
    <citation type="submission" date="2016-12" db="EMBL/GenBank/DDBJ databases">
        <authorList>
            <person name="Song W.-J."/>
            <person name="Kurnit D.M."/>
        </authorList>
    </citation>
    <scope>NUCLEOTIDE SEQUENCE [LARGE SCALE GENOMIC DNA]</scope>
    <source>
        <strain evidence="2">ATCC 51725</strain>
    </source>
</reference>
<dbReference type="Gene3D" id="3.60.21.10">
    <property type="match status" value="1"/>
</dbReference>
<dbReference type="PANTHER" id="PTHR32440:SF11">
    <property type="entry name" value="METALLOPHOSPHOESTERASE DOMAIN-CONTAINING PROTEIN"/>
    <property type="match status" value="1"/>
</dbReference>
<dbReference type="InterPro" id="IPR029052">
    <property type="entry name" value="Metallo-depent_PP-like"/>
</dbReference>
<proteinExistence type="predicted"/>
<dbReference type="InterPro" id="IPR004843">
    <property type="entry name" value="Calcineurin-like_PHP"/>
</dbReference>
<accession>A0A1Q8EDM3</accession>
<sequence length="271" mass="30960">MFKILQLTDLHFGDIHPDSQRGDAATKELITRLVDEHSPDLIAITGDLIWSLAKESLVTFREVLAFINAFELPFAVTFGNHDSEADFDREALNLILLEQPHFVTPQALFRADGRLNYYVEFQDGGVSHRLYFIDSGDYDTYSFGEYGFIEPQQIDWLVENEKGFDGISQLFIHIPLEEYNRAKQMGLAVGHQDEEINCPGLNTGLFSRLYLHTKIKAVYCGHDHDNDFSADYFGIQLNYGRVTGFNTYGHLKRGGRLILIEEERIQSSIVE</sequence>
<evidence type="ECO:0000313" key="2">
    <source>
        <dbReference type="EMBL" id="OLF49892.1"/>
    </source>
</evidence>
<organism evidence="2 4">
    <name type="scientific">Streptococcus acidominimus</name>
    <dbReference type="NCBI Taxonomy" id="1326"/>
    <lineage>
        <taxon>Bacteria</taxon>
        <taxon>Bacillati</taxon>
        <taxon>Bacillota</taxon>
        <taxon>Bacilli</taxon>
        <taxon>Lactobacillales</taxon>
        <taxon>Streptococcaceae</taxon>
        <taxon>Streptococcus</taxon>
    </lineage>
</organism>
<dbReference type="GO" id="GO:0016788">
    <property type="term" value="F:hydrolase activity, acting on ester bonds"/>
    <property type="evidence" value="ECO:0007669"/>
    <property type="project" value="TreeGrafter"/>
</dbReference>
<dbReference type="SUPFAM" id="SSF56300">
    <property type="entry name" value="Metallo-dependent phosphatases"/>
    <property type="match status" value="1"/>
</dbReference>
<reference evidence="3 5" key="3">
    <citation type="submission" date="2018-06" db="EMBL/GenBank/DDBJ databases">
        <authorList>
            <consortium name="Pathogen Informatics"/>
            <person name="Doyle S."/>
        </authorList>
    </citation>
    <scope>NUCLEOTIDE SEQUENCE [LARGE SCALE GENOMIC DNA]</scope>
    <source>
        <strain evidence="3 5">NCTC12957</strain>
    </source>
</reference>
<dbReference type="EMBL" id="UHEN01000001">
    <property type="protein sequence ID" value="SUN07745.1"/>
    <property type="molecule type" value="Genomic_DNA"/>
</dbReference>
<dbReference type="EMBL" id="MSJL01000017">
    <property type="protein sequence ID" value="OLF49892.1"/>
    <property type="molecule type" value="Genomic_DNA"/>
</dbReference>
<feature type="domain" description="Calcineurin-like phosphoesterase" evidence="1">
    <location>
        <begin position="4"/>
        <end position="225"/>
    </location>
</feature>
<dbReference type="Pfam" id="PF00149">
    <property type="entry name" value="Metallophos"/>
    <property type="match status" value="1"/>
</dbReference>
<evidence type="ECO:0000259" key="1">
    <source>
        <dbReference type="Pfam" id="PF00149"/>
    </source>
</evidence>
<protein>
    <submittedName>
        <fullName evidence="3">Calcineurin-like phosphoesterase</fullName>
    </submittedName>
</protein>
<dbReference type="GO" id="GO:0005737">
    <property type="term" value="C:cytoplasm"/>
    <property type="evidence" value="ECO:0007669"/>
    <property type="project" value="TreeGrafter"/>
</dbReference>
<dbReference type="PANTHER" id="PTHR32440">
    <property type="entry name" value="PHOSPHATASE DCR2-RELATED-RELATED"/>
    <property type="match status" value="1"/>
</dbReference>
<gene>
    <name evidence="2" type="ORF">BU200_04765</name>
    <name evidence="3" type="ORF">NCTC12957_01389</name>
</gene>
<reference evidence="4" key="2">
    <citation type="submission" date="2016-12" db="EMBL/GenBank/DDBJ databases">
        <authorList>
            <person name="Gulvik C.A."/>
        </authorList>
    </citation>
    <scope>NUCLEOTIDE SEQUENCE [LARGE SCALE GENOMIC DNA]</scope>
    <source>
        <strain evidence="4">ATCC 51725</strain>
    </source>
</reference>
<dbReference type="Proteomes" id="UP000186437">
    <property type="component" value="Unassembled WGS sequence"/>
</dbReference>
<dbReference type="Proteomes" id="UP000255213">
    <property type="component" value="Unassembled WGS sequence"/>
</dbReference>
<evidence type="ECO:0000313" key="3">
    <source>
        <dbReference type="EMBL" id="SUN07745.1"/>
    </source>
</evidence>
<evidence type="ECO:0000313" key="5">
    <source>
        <dbReference type="Proteomes" id="UP000255213"/>
    </source>
</evidence>
<dbReference type="AlphaFoldDB" id="A0A1Q8EDM3"/>
<dbReference type="RefSeq" id="WP_075099084.1">
    <property type="nucleotide sequence ID" value="NZ_MSJL01000017.1"/>
</dbReference>
<keyword evidence="4" id="KW-1185">Reference proteome</keyword>
<name>A0A1Q8EDM3_STRAI</name>